<evidence type="ECO:0000256" key="4">
    <source>
        <dbReference type="PIRSR" id="PIRSR000103-1"/>
    </source>
</evidence>
<evidence type="ECO:0000259" key="5">
    <source>
        <dbReference type="Pfam" id="PF03446"/>
    </source>
</evidence>
<dbReference type="InterPro" id="IPR013328">
    <property type="entry name" value="6PGD_dom2"/>
</dbReference>
<evidence type="ECO:0000313" key="8">
    <source>
        <dbReference type="Proteomes" id="UP000184291"/>
    </source>
</evidence>
<dbReference type="SUPFAM" id="SSF48179">
    <property type="entry name" value="6-phosphogluconate dehydrogenase C-terminal domain-like"/>
    <property type="match status" value="1"/>
</dbReference>
<dbReference type="Proteomes" id="UP000184291">
    <property type="component" value="Unassembled WGS sequence"/>
</dbReference>
<evidence type="ECO:0000256" key="3">
    <source>
        <dbReference type="ARBA" id="ARBA00023027"/>
    </source>
</evidence>
<dbReference type="PANTHER" id="PTHR43060:SF15">
    <property type="entry name" value="3-HYDROXYISOBUTYRATE DEHYDROGENASE-LIKE 1, MITOCHONDRIAL-RELATED"/>
    <property type="match status" value="1"/>
</dbReference>
<feature type="domain" description="6-phosphogluconate dehydrogenase NADP-binding" evidence="5">
    <location>
        <begin position="11"/>
        <end position="166"/>
    </location>
</feature>
<protein>
    <submittedName>
        <fullName evidence="7">3-hydroxyisobutyrate dehydrogenase signature</fullName>
    </submittedName>
</protein>
<dbReference type="InterPro" id="IPR036291">
    <property type="entry name" value="NAD(P)-bd_dom_sf"/>
</dbReference>
<accession>A0A1M4RZ51</accession>
<dbReference type="EMBL" id="FQTT01000010">
    <property type="protein sequence ID" value="SHE25263.1"/>
    <property type="molecule type" value="Genomic_DNA"/>
</dbReference>
<evidence type="ECO:0000256" key="1">
    <source>
        <dbReference type="ARBA" id="ARBA00009080"/>
    </source>
</evidence>
<keyword evidence="2" id="KW-0560">Oxidoreductase</keyword>
<keyword evidence="8" id="KW-1185">Reference proteome</keyword>
<dbReference type="PIRSF" id="PIRSF000103">
    <property type="entry name" value="HIBADH"/>
    <property type="match status" value="1"/>
</dbReference>
<dbReference type="GO" id="GO:0016491">
    <property type="term" value="F:oxidoreductase activity"/>
    <property type="evidence" value="ECO:0007669"/>
    <property type="project" value="UniProtKB-KW"/>
</dbReference>
<dbReference type="Pfam" id="PF14833">
    <property type="entry name" value="NAD_binding_11"/>
    <property type="match status" value="1"/>
</dbReference>
<dbReference type="Gene3D" id="1.10.1040.10">
    <property type="entry name" value="N-(1-d-carboxylethyl)-l-norvaline Dehydrogenase, domain 2"/>
    <property type="match status" value="1"/>
</dbReference>
<feature type="domain" description="3-hydroxyisobutyrate dehydrogenase-like NAD-binding" evidence="6">
    <location>
        <begin position="172"/>
        <end position="293"/>
    </location>
</feature>
<dbReference type="GO" id="GO:0016054">
    <property type="term" value="P:organic acid catabolic process"/>
    <property type="evidence" value="ECO:0007669"/>
    <property type="project" value="UniProtKB-ARBA"/>
</dbReference>
<dbReference type="Gene3D" id="3.40.50.720">
    <property type="entry name" value="NAD(P)-binding Rossmann-like Domain"/>
    <property type="match status" value="1"/>
</dbReference>
<feature type="active site" evidence="4">
    <location>
        <position position="178"/>
    </location>
</feature>
<dbReference type="AlphaFoldDB" id="A0A1M4RZ51"/>
<dbReference type="Pfam" id="PF03446">
    <property type="entry name" value="NAD_binding_2"/>
    <property type="match status" value="1"/>
</dbReference>
<proteinExistence type="inferred from homology"/>
<dbReference type="InterPro" id="IPR006115">
    <property type="entry name" value="6PGDH_NADP-bd"/>
</dbReference>
<dbReference type="GO" id="GO:0051287">
    <property type="term" value="F:NAD binding"/>
    <property type="evidence" value="ECO:0007669"/>
    <property type="project" value="InterPro"/>
</dbReference>
<name>A0A1M4RZ51_9ACTO</name>
<dbReference type="GO" id="GO:0050661">
    <property type="term" value="F:NADP binding"/>
    <property type="evidence" value="ECO:0007669"/>
    <property type="project" value="InterPro"/>
</dbReference>
<dbReference type="InterPro" id="IPR002204">
    <property type="entry name" value="3-OH-isobutyrate_DH-rel_CS"/>
</dbReference>
<dbReference type="SUPFAM" id="SSF51735">
    <property type="entry name" value="NAD(P)-binding Rossmann-fold domains"/>
    <property type="match status" value="1"/>
</dbReference>
<dbReference type="PANTHER" id="PTHR43060">
    <property type="entry name" value="3-HYDROXYISOBUTYRATE DEHYDROGENASE-LIKE 1, MITOCHONDRIAL-RELATED"/>
    <property type="match status" value="1"/>
</dbReference>
<reference evidence="8" key="1">
    <citation type="submission" date="2016-09" db="EMBL/GenBank/DDBJ databases">
        <authorList>
            <person name="Strepis N."/>
        </authorList>
    </citation>
    <scope>NUCLEOTIDE SEQUENCE [LARGE SCALE GENOMIC DNA]</scope>
</reference>
<dbReference type="OrthoDB" id="3185659at2"/>
<sequence length="304" mass="30285">MTETTTANRTAVLGLGAMGLPMATRLAAVAPGGVVGYDPFEPRRELAACAGVLPAVSAAEAVQGADVAVIAVRSADQIDEVLFGARGAASGLREGAVVVITSTVGAACVVDVAARLAEGGVLTVDAPVSGGAVRAGDGTLLIMIGGSQEALAAGRPTLTALGETLVETGPVGAGQNMKAVNQLLCGIHTAAAAEALAMAASLGLDPRRCVEVFMQGAAASFMLGDRGPRMAEQLRGAPVELRSRLDIIDKDMGIVGDLNRAAHLPTPVAGAAENLYRTAMKAGLAAQDDSALAVFLHGGALSGN</sequence>
<dbReference type="STRING" id="1892869.ACGLYG10_1479"/>
<dbReference type="PROSITE" id="PS00895">
    <property type="entry name" value="3_HYDROXYISOBUT_DH"/>
    <property type="match status" value="1"/>
</dbReference>
<dbReference type="InterPro" id="IPR015815">
    <property type="entry name" value="HIBADH-related"/>
</dbReference>
<dbReference type="InterPro" id="IPR029154">
    <property type="entry name" value="HIBADH-like_NADP-bd"/>
</dbReference>
<gene>
    <name evidence="7" type="ORF">ACGLYG10_1479</name>
</gene>
<evidence type="ECO:0000259" key="6">
    <source>
        <dbReference type="Pfam" id="PF14833"/>
    </source>
</evidence>
<evidence type="ECO:0000256" key="2">
    <source>
        <dbReference type="ARBA" id="ARBA00023002"/>
    </source>
</evidence>
<comment type="similarity">
    <text evidence="1">Belongs to the HIBADH-related family.</text>
</comment>
<dbReference type="RefSeq" id="WP_073329849.1">
    <property type="nucleotide sequence ID" value="NZ_FQTT01000010.1"/>
</dbReference>
<dbReference type="InterPro" id="IPR008927">
    <property type="entry name" value="6-PGluconate_DH-like_C_sf"/>
</dbReference>
<organism evidence="7 8">
    <name type="scientific">Actinomyces glycerinitolerans</name>
    <dbReference type="NCBI Taxonomy" id="1892869"/>
    <lineage>
        <taxon>Bacteria</taxon>
        <taxon>Bacillati</taxon>
        <taxon>Actinomycetota</taxon>
        <taxon>Actinomycetes</taxon>
        <taxon>Actinomycetales</taxon>
        <taxon>Actinomycetaceae</taxon>
        <taxon>Actinomyces</taxon>
    </lineage>
</organism>
<evidence type="ECO:0000313" key="7">
    <source>
        <dbReference type="EMBL" id="SHE25263.1"/>
    </source>
</evidence>
<keyword evidence="3" id="KW-0520">NAD</keyword>